<dbReference type="PANTHER" id="PTHR43133">
    <property type="entry name" value="RNA POLYMERASE ECF-TYPE SIGMA FACTO"/>
    <property type="match status" value="1"/>
</dbReference>
<dbReference type="InterPro" id="IPR007627">
    <property type="entry name" value="RNA_pol_sigma70_r2"/>
</dbReference>
<organism evidence="7 8">
    <name type="scientific">Congzhengia minquanensis</name>
    <dbReference type="NCBI Taxonomy" id="2763657"/>
    <lineage>
        <taxon>Bacteria</taxon>
        <taxon>Bacillati</taxon>
        <taxon>Bacillota</taxon>
        <taxon>Clostridia</taxon>
        <taxon>Eubacteriales</taxon>
        <taxon>Oscillospiraceae</taxon>
        <taxon>Congzhengia</taxon>
    </lineage>
</organism>
<dbReference type="GO" id="GO:0016987">
    <property type="term" value="F:sigma factor activity"/>
    <property type="evidence" value="ECO:0007669"/>
    <property type="project" value="UniProtKB-KW"/>
</dbReference>
<evidence type="ECO:0000256" key="4">
    <source>
        <dbReference type="ARBA" id="ARBA00023163"/>
    </source>
</evidence>
<dbReference type="InterPro" id="IPR039425">
    <property type="entry name" value="RNA_pol_sigma-70-like"/>
</dbReference>
<evidence type="ECO:0000256" key="3">
    <source>
        <dbReference type="ARBA" id="ARBA00023082"/>
    </source>
</evidence>
<dbReference type="Gene3D" id="1.10.1740.10">
    <property type="match status" value="1"/>
</dbReference>
<gene>
    <name evidence="7" type="ORF">H8698_11135</name>
</gene>
<dbReference type="SUPFAM" id="SSF88659">
    <property type="entry name" value="Sigma3 and sigma4 domains of RNA polymerase sigma factors"/>
    <property type="match status" value="1"/>
</dbReference>
<evidence type="ECO:0000256" key="1">
    <source>
        <dbReference type="ARBA" id="ARBA00010641"/>
    </source>
</evidence>
<comment type="caution">
    <text evidence="7">The sequence shown here is derived from an EMBL/GenBank/DDBJ whole genome shotgun (WGS) entry which is preliminary data.</text>
</comment>
<name>A0A926DND5_9FIRM</name>
<dbReference type="EMBL" id="JACRSU010000004">
    <property type="protein sequence ID" value="MBC8541531.1"/>
    <property type="molecule type" value="Genomic_DNA"/>
</dbReference>
<dbReference type="InterPro" id="IPR013325">
    <property type="entry name" value="RNA_pol_sigma_r2"/>
</dbReference>
<dbReference type="InterPro" id="IPR036388">
    <property type="entry name" value="WH-like_DNA-bd_sf"/>
</dbReference>
<dbReference type="InterPro" id="IPR013324">
    <property type="entry name" value="RNA_pol_sigma_r3/r4-like"/>
</dbReference>
<sequence length="149" mass="17652">MILRLSFSYLKNMQDAEDVVQEVFIKFMDYTPNFNDSGHEKAWFMKTSVNLCKNKLKSYGRKHTSFFEEEAQIPVCDSYDEGSDVTRAVLSLPEQYRVAVHLYYYEGYRTAEIAKLLHQTQTTVRSHLFRARKLLKQILKEDYDFDEPI</sequence>
<evidence type="ECO:0000313" key="8">
    <source>
        <dbReference type="Proteomes" id="UP000611762"/>
    </source>
</evidence>
<keyword evidence="3" id="KW-0731">Sigma factor</keyword>
<dbReference type="Gene3D" id="1.10.10.10">
    <property type="entry name" value="Winged helix-like DNA-binding domain superfamily/Winged helix DNA-binding domain"/>
    <property type="match status" value="1"/>
</dbReference>
<proteinExistence type="inferred from homology"/>
<dbReference type="CDD" id="cd06171">
    <property type="entry name" value="Sigma70_r4"/>
    <property type="match status" value="1"/>
</dbReference>
<keyword evidence="4" id="KW-0804">Transcription</keyword>
<evidence type="ECO:0000259" key="6">
    <source>
        <dbReference type="Pfam" id="PF08281"/>
    </source>
</evidence>
<keyword evidence="8" id="KW-1185">Reference proteome</keyword>
<evidence type="ECO:0000313" key="7">
    <source>
        <dbReference type="EMBL" id="MBC8541531.1"/>
    </source>
</evidence>
<keyword evidence="2" id="KW-0805">Transcription regulation</keyword>
<dbReference type="Pfam" id="PF08281">
    <property type="entry name" value="Sigma70_r4_2"/>
    <property type="match status" value="1"/>
</dbReference>
<dbReference type="GO" id="GO:0006352">
    <property type="term" value="P:DNA-templated transcription initiation"/>
    <property type="evidence" value="ECO:0007669"/>
    <property type="project" value="InterPro"/>
</dbReference>
<feature type="domain" description="RNA polymerase sigma-70 region 2" evidence="5">
    <location>
        <begin position="2"/>
        <end position="61"/>
    </location>
</feature>
<reference evidence="7" key="1">
    <citation type="submission" date="2020-08" db="EMBL/GenBank/DDBJ databases">
        <title>Genome public.</title>
        <authorList>
            <person name="Liu C."/>
            <person name="Sun Q."/>
        </authorList>
    </citation>
    <scope>NUCLEOTIDE SEQUENCE</scope>
    <source>
        <strain evidence="7">H8</strain>
    </source>
</reference>
<dbReference type="NCBIfam" id="TIGR02937">
    <property type="entry name" value="sigma70-ECF"/>
    <property type="match status" value="1"/>
</dbReference>
<evidence type="ECO:0000256" key="2">
    <source>
        <dbReference type="ARBA" id="ARBA00023015"/>
    </source>
</evidence>
<comment type="similarity">
    <text evidence="1">Belongs to the sigma-70 factor family. ECF subfamily.</text>
</comment>
<dbReference type="PANTHER" id="PTHR43133:SF51">
    <property type="entry name" value="RNA POLYMERASE SIGMA FACTOR"/>
    <property type="match status" value="1"/>
</dbReference>
<dbReference type="GO" id="GO:0003677">
    <property type="term" value="F:DNA binding"/>
    <property type="evidence" value="ECO:0007669"/>
    <property type="project" value="InterPro"/>
</dbReference>
<dbReference type="SUPFAM" id="SSF88946">
    <property type="entry name" value="Sigma2 domain of RNA polymerase sigma factors"/>
    <property type="match status" value="1"/>
</dbReference>
<accession>A0A926DND5</accession>
<evidence type="ECO:0000259" key="5">
    <source>
        <dbReference type="Pfam" id="PF04542"/>
    </source>
</evidence>
<dbReference type="AlphaFoldDB" id="A0A926DND5"/>
<protein>
    <submittedName>
        <fullName evidence="7">RNA polymerase sigma factor</fullName>
    </submittedName>
</protein>
<dbReference type="InterPro" id="IPR014284">
    <property type="entry name" value="RNA_pol_sigma-70_dom"/>
</dbReference>
<feature type="domain" description="RNA polymerase sigma factor 70 region 4 type 2" evidence="6">
    <location>
        <begin position="85"/>
        <end position="135"/>
    </location>
</feature>
<dbReference type="InterPro" id="IPR013249">
    <property type="entry name" value="RNA_pol_sigma70_r4_t2"/>
</dbReference>
<dbReference type="Pfam" id="PF04542">
    <property type="entry name" value="Sigma70_r2"/>
    <property type="match status" value="1"/>
</dbReference>
<dbReference type="Proteomes" id="UP000611762">
    <property type="component" value="Unassembled WGS sequence"/>
</dbReference>